<dbReference type="InParanoid" id="M0D7T2"/>
<reference evidence="3 4" key="1">
    <citation type="journal article" date="2014" name="PLoS Genet.">
        <title>Phylogenetically driven sequencing of extremely halophilic archaea reveals strategies for static and dynamic osmo-response.</title>
        <authorList>
            <person name="Becker E.A."/>
            <person name="Seitzer P.M."/>
            <person name="Tritt A."/>
            <person name="Larsen D."/>
            <person name="Krusor M."/>
            <person name="Yao A.I."/>
            <person name="Wu D."/>
            <person name="Madern D."/>
            <person name="Eisen J.A."/>
            <person name="Darling A.E."/>
            <person name="Facciotti M.T."/>
        </authorList>
    </citation>
    <scope>NUCLEOTIDE SEQUENCE [LARGE SCALE GENOMIC DNA]</scope>
    <source>
        <strain evidence="3 4">JCM 14848</strain>
    </source>
</reference>
<dbReference type="GO" id="GO:0006508">
    <property type="term" value="P:proteolysis"/>
    <property type="evidence" value="ECO:0007669"/>
    <property type="project" value="InterPro"/>
</dbReference>
<gene>
    <name evidence="3" type="ORF">C474_09477</name>
</gene>
<evidence type="ECO:0000256" key="1">
    <source>
        <dbReference type="PROSITE-ProRule" id="PRU01240"/>
    </source>
</evidence>
<protein>
    <submittedName>
        <fullName evidence="3">Peptidase S8 and S53 subtilisin kexin sedolisin</fullName>
    </submittedName>
</protein>
<dbReference type="PROSITE" id="PS51892">
    <property type="entry name" value="SUBTILASE"/>
    <property type="match status" value="1"/>
</dbReference>
<dbReference type="SUPFAM" id="SSF52743">
    <property type="entry name" value="Subtilisin-like"/>
    <property type="match status" value="1"/>
</dbReference>
<dbReference type="GO" id="GO:0004252">
    <property type="term" value="F:serine-type endopeptidase activity"/>
    <property type="evidence" value="ECO:0007669"/>
    <property type="project" value="InterPro"/>
</dbReference>
<comment type="caution">
    <text evidence="1">Lacks conserved residue(s) required for the propagation of feature annotation.</text>
</comment>
<dbReference type="eggNOG" id="arCOG06823">
    <property type="taxonomic scope" value="Archaea"/>
</dbReference>
<evidence type="ECO:0000313" key="4">
    <source>
        <dbReference type="Proteomes" id="UP000011513"/>
    </source>
</evidence>
<dbReference type="Gene3D" id="3.40.50.200">
    <property type="entry name" value="Peptidase S8/S53 domain"/>
    <property type="match status" value="1"/>
</dbReference>
<feature type="region of interest" description="Disordered" evidence="2">
    <location>
        <begin position="51"/>
        <end position="85"/>
    </location>
</feature>
<dbReference type="AlphaFoldDB" id="M0D7T2"/>
<dbReference type="InterPro" id="IPR036852">
    <property type="entry name" value="Peptidase_S8/S53_dom_sf"/>
</dbReference>
<name>M0D7T2_HALPD</name>
<accession>M0D7T2</accession>
<evidence type="ECO:0000256" key="2">
    <source>
        <dbReference type="SAM" id="MobiDB-lite"/>
    </source>
</evidence>
<evidence type="ECO:0000313" key="3">
    <source>
        <dbReference type="EMBL" id="ELZ31521.1"/>
    </source>
</evidence>
<organism evidence="3 4">
    <name type="scientific">Halogeometricum pallidum JCM 14848</name>
    <dbReference type="NCBI Taxonomy" id="1227487"/>
    <lineage>
        <taxon>Archaea</taxon>
        <taxon>Methanobacteriati</taxon>
        <taxon>Methanobacteriota</taxon>
        <taxon>Stenosarchaea group</taxon>
        <taxon>Halobacteria</taxon>
        <taxon>Halobacteriales</taxon>
        <taxon>Haloferacaceae</taxon>
        <taxon>Halogeometricum</taxon>
    </lineage>
</organism>
<dbReference type="EMBL" id="AOIV01000021">
    <property type="protein sequence ID" value="ELZ31521.1"/>
    <property type="molecule type" value="Genomic_DNA"/>
</dbReference>
<proteinExistence type="inferred from homology"/>
<keyword evidence="4" id="KW-1185">Reference proteome</keyword>
<dbReference type="Proteomes" id="UP000011513">
    <property type="component" value="Unassembled WGS sequence"/>
</dbReference>
<sequence length="345" mass="35841">MGARVAFTAAVTFLVVVSAVVAPVVSALDEADAEATAEAERTTETAVATMTEASTATATATETSTVTETPAATEPPTATETSRTTVTERDAVTAVVQAKVDPELLARSGDDESGSAAVAAKRLDTEASSEEPTEYSVVVELDAERVAAGRESVARVLGRDAAAHGRYVGATATREEILALAAEPSVSYVREPARPVSFAGSDGTTEAIQTARLESLHARGYGGENVTIAVIDVDRFDLDNPALADRVVATKDFTEKGLDGNSESGEHGTGTAELVAETAPNASIVLVRISTDWDLYNAVDWLEAETDADVVSMSLGWYNLGPLDGTSKMDRVINASAANGTSWVV</sequence>
<comment type="caution">
    <text evidence="3">The sequence shown here is derived from an EMBL/GenBank/DDBJ whole genome shotgun (WGS) entry which is preliminary data.</text>
</comment>
<feature type="region of interest" description="Disordered" evidence="2">
    <location>
        <begin position="106"/>
        <end position="127"/>
    </location>
</feature>
<comment type="similarity">
    <text evidence="1">Belongs to the peptidase S8 family.</text>
</comment>